<keyword evidence="2" id="KW-1185">Reference proteome</keyword>
<dbReference type="EMBL" id="CAJVQB010060416">
    <property type="protein sequence ID" value="CAG8839433.1"/>
    <property type="molecule type" value="Genomic_DNA"/>
</dbReference>
<comment type="caution">
    <text evidence="1">The sequence shown here is derived from an EMBL/GenBank/DDBJ whole genome shotgun (WGS) entry which is preliminary data.</text>
</comment>
<feature type="non-terminal residue" evidence="1">
    <location>
        <position position="78"/>
    </location>
</feature>
<dbReference type="Proteomes" id="UP000789901">
    <property type="component" value="Unassembled WGS sequence"/>
</dbReference>
<reference evidence="1 2" key="1">
    <citation type="submission" date="2021-06" db="EMBL/GenBank/DDBJ databases">
        <authorList>
            <person name="Kallberg Y."/>
            <person name="Tangrot J."/>
            <person name="Rosling A."/>
        </authorList>
    </citation>
    <scope>NUCLEOTIDE SEQUENCE [LARGE SCALE GENOMIC DNA]</scope>
    <source>
        <strain evidence="1 2">120-4 pot B 10/14</strain>
    </source>
</reference>
<evidence type="ECO:0000313" key="2">
    <source>
        <dbReference type="Proteomes" id="UP000789901"/>
    </source>
</evidence>
<accession>A0ABN7WS29</accession>
<sequence length="78" mass="9021">MFPSDKDLWSDSGYGKRVVEVAEEKVKKFCMGVSASTSKVHRILYYNKCGKLEKIEIEQECAVNEQGIREYEMVEKKP</sequence>
<protein>
    <submittedName>
        <fullName evidence="1">761_t:CDS:1</fullName>
    </submittedName>
</protein>
<evidence type="ECO:0000313" key="1">
    <source>
        <dbReference type="EMBL" id="CAG8839433.1"/>
    </source>
</evidence>
<name>A0ABN7WS29_GIGMA</name>
<gene>
    <name evidence="1" type="ORF">GMARGA_LOCUS34450</name>
</gene>
<proteinExistence type="predicted"/>
<organism evidence="1 2">
    <name type="scientific">Gigaspora margarita</name>
    <dbReference type="NCBI Taxonomy" id="4874"/>
    <lineage>
        <taxon>Eukaryota</taxon>
        <taxon>Fungi</taxon>
        <taxon>Fungi incertae sedis</taxon>
        <taxon>Mucoromycota</taxon>
        <taxon>Glomeromycotina</taxon>
        <taxon>Glomeromycetes</taxon>
        <taxon>Diversisporales</taxon>
        <taxon>Gigasporaceae</taxon>
        <taxon>Gigaspora</taxon>
    </lineage>
</organism>